<proteinExistence type="predicted"/>
<keyword evidence="2" id="KW-1133">Transmembrane helix</keyword>
<comment type="caution">
    <text evidence="3">The sequence shown here is derived from an EMBL/GenBank/DDBJ whole genome shotgun (WGS) entry which is preliminary data.</text>
</comment>
<reference evidence="3 4" key="1">
    <citation type="submission" date="2018-01" db="EMBL/GenBank/DDBJ databases">
        <title>A novel member of the phylum Bacteroidetes isolated from glacier ice.</title>
        <authorList>
            <person name="Liu Q."/>
            <person name="Xin Y.-H."/>
        </authorList>
    </citation>
    <scope>NUCLEOTIDE SEQUENCE [LARGE SCALE GENOMIC DNA]</scope>
    <source>
        <strain evidence="3 4">RB1R16</strain>
    </source>
</reference>
<keyword evidence="2" id="KW-0472">Membrane</keyword>
<feature type="transmembrane region" description="Helical" evidence="2">
    <location>
        <begin position="23"/>
        <end position="43"/>
    </location>
</feature>
<evidence type="ECO:0000256" key="1">
    <source>
        <dbReference type="SAM" id="MobiDB-lite"/>
    </source>
</evidence>
<evidence type="ECO:0000313" key="4">
    <source>
        <dbReference type="Proteomes" id="UP000239872"/>
    </source>
</evidence>
<dbReference type="RefSeq" id="WP_105038442.1">
    <property type="nucleotide sequence ID" value="NZ_PPSL01000002.1"/>
</dbReference>
<keyword evidence="2" id="KW-0812">Transmembrane</keyword>
<organism evidence="3 4">
    <name type="scientific">Flavipsychrobacter stenotrophus</name>
    <dbReference type="NCBI Taxonomy" id="2077091"/>
    <lineage>
        <taxon>Bacteria</taxon>
        <taxon>Pseudomonadati</taxon>
        <taxon>Bacteroidota</taxon>
        <taxon>Chitinophagia</taxon>
        <taxon>Chitinophagales</taxon>
        <taxon>Chitinophagaceae</taxon>
        <taxon>Flavipsychrobacter</taxon>
    </lineage>
</organism>
<keyword evidence="4" id="KW-1185">Reference proteome</keyword>
<dbReference type="AlphaFoldDB" id="A0A2S7SXA6"/>
<gene>
    <name evidence="3" type="ORF">CJD36_007115</name>
</gene>
<sequence length="115" mass="12405">MAHETHNDANSERNKSIVSFKSSFWLVVILVGLFVAALNFINVMKSGEGHEGKAETTEMHGEKAHEATHEGAAEEHGEKPAQAATTEGEAAKEAKTENKDQPKAEAGKETAPEHK</sequence>
<feature type="region of interest" description="Disordered" evidence="1">
    <location>
        <begin position="50"/>
        <end position="115"/>
    </location>
</feature>
<dbReference type="EMBL" id="PPSL01000002">
    <property type="protein sequence ID" value="PQJ11562.1"/>
    <property type="molecule type" value="Genomic_DNA"/>
</dbReference>
<protein>
    <submittedName>
        <fullName evidence="3">Uncharacterized protein</fullName>
    </submittedName>
</protein>
<evidence type="ECO:0000313" key="3">
    <source>
        <dbReference type="EMBL" id="PQJ11562.1"/>
    </source>
</evidence>
<evidence type="ECO:0000256" key="2">
    <source>
        <dbReference type="SAM" id="Phobius"/>
    </source>
</evidence>
<name>A0A2S7SXA6_9BACT</name>
<dbReference type="Proteomes" id="UP000239872">
    <property type="component" value="Unassembled WGS sequence"/>
</dbReference>
<feature type="compositionally biased region" description="Basic and acidic residues" evidence="1">
    <location>
        <begin position="89"/>
        <end position="115"/>
    </location>
</feature>
<accession>A0A2S7SXA6</accession>
<feature type="compositionally biased region" description="Basic and acidic residues" evidence="1">
    <location>
        <begin position="50"/>
        <end position="79"/>
    </location>
</feature>